<dbReference type="SUPFAM" id="SSF109755">
    <property type="entry name" value="PhoU-like"/>
    <property type="match status" value="1"/>
</dbReference>
<sequence length="540" mass="59531">MTFGELIMFTVRLLAGTGVFLVGVHLLTANIEQLATGKIKDLFEKTADRRLVNVGIGAATTALIQSSGVTTVLIVGFVNVGIMNLHQAAAMIMGANIGTTITAQIAALSAFPVTTYIQIFVFIGMMMSMACKSDNLQKTGFILSGLGLIFIGLSLMSDAMKYNRDAIQHMFEVVTNPFLLFGIGIFLTALVQSSSATTSVIIAMSVAGLTIGTGGNEVLFIILGTNIGSCVTALMSSFTSGANAKRAGLIHLMFNTFGSVLFFILLMCWPDFMNDTFRTWFGSAATEIAMFHTFFNLTCTILFLPFCNIFVKISELLIPEKKAETAVTYLDERMLSSASIAISQLEKEMILLSDTAMDAFRTAYRSFYKKDKSLIEPSQDLINQAGGIYHTIVNYLIRLSAQSKLSDEENISTLHNNVGDVMRIAEIADNFTKYTQRSIRHDLHFSDSVKAEIDVMVQRLEEMYALTKRLILEKDEGLLAQIDQAEQDIDAFRKKLLNRHMERLHSGECKPECSSVYINLVSNLERLGDHLTYIAHTIEG</sequence>
<evidence type="ECO:0000313" key="9">
    <source>
        <dbReference type="Proteomes" id="UP000274920"/>
    </source>
</evidence>
<dbReference type="GO" id="GO:0005886">
    <property type="term" value="C:plasma membrane"/>
    <property type="evidence" value="ECO:0007669"/>
    <property type="project" value="UniProtKB-SubCell"/>
</dbReference>
<dbReference type="Pfam" id="PF01895">
    <property type="entry name" value="PhoU"/>
    <property type="match status" value="1"/>
</dbReference>
<evidence type="ECO:0000313" key="8">
    <source>
        <dbReference type="EMBL" id="RRK35177.1"/>
    </source>
</evidence>
<feature type="transmembrane region" description="Helical" evidence="6">
    <location>
        <begin position="139"/>
        <end position="157"/>
    </location>
</feature>
<dbReference type="Gene3D" id="1.20.58.220">
    <property type="entry name" value="Phosphate transport system protein phou homolog 2, domain 2"/>
    <property type="match status" value="1"/>
</dbReference>
<organism evidence="8 9">
    <name type="scientific">Schaedlerella arabinosiphila</name>
    <dbReference type="NCBI Taxonomy" id="2044587"/>
    <lineage>
        <taxon>Bacteria</taxon>
        <taxon>Bacillati</taxon>
        <taxon>Bacillota</taxon>
        <taxon>Clostridia</taxon>
        <taxon>Lachnospirales</taxon>
        <taxon>Lachnospiraceae</taxon>
        <taxon>Schaedlerella</taxon>
    </lineage>
</organism>
<dbReference type="EMBL" id="RHJS01000002">
    <property type="protein sequence ID" value="RRK35177.1"/>
    <property type="molecule type" value="Genomic_DNA"/>
</dbReference>
<protein>
    <submittedName>
        <fullName evidence="8">Na/Pi cotransporter family protein</fullName>
    </submittedName>
</protein>
<reference evidence="8" key="1">
    <citation type="submission" date="2018-10" db="EMBL/GenBank/DDBJ databases">
        <title>Schaedlerella arabinophila gen. nov. sp. nov., isolated from the mouse intestinal tract and comparative analysis with the genome of the closely related altered Schaedler flora strain ASF502.</title>
        <authorList>
            <person name="Miyake S."/>
            <person name="Soh M."/>
            <person name="Seedorf H."/>
        </authorList>
    </citation>
    <scope>NUCLEOTIDE SEQUENCE [LARGE SCALE GENOMIC DNA]</scope>
    <source>
        <strain evidence="8">DSM 106076</strain>
    </source>
</reference>
<evidence type="ECO:0000256" key="6">
    <source>
        <dbReference type="SAM" id="Phobius"/>
    </source>
</evidence>
<accession>A0A426DQR8</accession>
<evidence type="ECO:0000259" key="7">
    <source>
        <dbReference type="Pfam" id="PF01895"/>
    </source>
</evidence>
<dbReference type="PANTHER" id="PTHR10010:SF46">
    <property type="entry name" value="SODIUM-DEPENDENT PHOSPHATE TRANSPORT PROTEIN 2B"/>
    <property type="match status" value="1"/>
</dbReference>
<dbReference type="GO" id="GO:0005436">
    <property type="term" value="F:sodium:phosphate symporter activity"/>
    <property type="evidence" value="ECO:0007669"/>
    <property type="project" value="InterPro"/>
</dbReference>
<keyword evidence="5 6" id="KW-0472">Membrane</keyword>
<dbReference type="NCBIfam" id="NF037997">
    <property type="entry name" value="Na_Pi_symport"/>
    <property type="match status" value="1"/>
</dbReference>
<comment type="subcellular location">
    <subcellularLocation>
        <location evidence="1">Cell membrane</location>
        <topology evidence="1">Multi-pass membrane protein</topology>
    </subcellularLocation>
</comment>
<feature type="transmembrane region" description="Helical" evidence="6">
    <location>
        <begin position="178"/>
        <end position="206"/>
    </location>
</feature>
<evidence type="ECO:0000256" key="5">
    <source>
        <dbReference type="ARBA" id="ARBA00023136"/>
    </source>
</evidence>
<dbReference type="GO" id="GO:0044341">
    <property type="term" value="P:sodium-dependent phosphate transport"/>
    <property type="evidence" value="ECO:0007669"/>
    <property type="project" value="InterPro"/>
</dbReference>
<keyword evidence="3 6" id="KW-0812">Transmembrane</keyword>
<dbReference type="Pfam" id="PF02690">
    <property type="entry name" value="Na_Pi_cotrans"/>
    <property type="match status" value="2"/>
</dbReference>
<feature type="transmembrane region" description="Helical" evidence="6">
    <location>
        <begin position="6"/>
        <end position="29"/>
    </location>
</feature>
<dbReference type="AlphaFoldDB" id="A0A426DQR8"/>
<evidence type="ECO:0000256" key="2">
    <source>
        <dbReference type="ARBA" id="ARBA00022475"/>
    </source>
</evidence>
<feature type="transmembrane region" description="Helical" evidence="6">
    <location>
        <begin position="72"/>
        <end position="93"/>
    </location>
</feature>
<evidence type="ECO:0000256" key="4">
    <source>
        <dbReference type="ARBA" id="ARBA00022989"/>
    </source>
</evidence>
<keyword evidence="2" id="KW-1003">Cell membrane</keyword>
<dbReference type="PANTHER" id="PTHR10010">
    <property type="entry name" value="SOLUTE CARRIER FAMILY 34 SODIUM PHOSPHATE , MEMBER 2-RELATED"/>
    <property type="match status" value="1"/>
</dbReference>
<feature type="transmembrane region" description="Helical" evidence="6">
    <location>
        <begin position="218"/>
        <end position="237"/>
    </location>
</feature>
<feature type="transmembrane region" description="Helical" evidence="6">
    <location>
        <begin position="105"/>
        <end position="127"/>
    </location>
</feature>
<keyword evidence="9" id="KW-1185">Reference proteome</keyword>
<comment type="caution">
    <text evidence="8">The sequence shown here is derived from an EMBL/GenBank/DDBJ whole genome shotgun (WGS) entry which is preliminary data.</text>
</comment>
<keyword evidence="4 6" id="KW-1133">Transmembrane helix</keyword>
<name>A0A426DQR8_9FIRM</name>
<dbReference type="InterPro" id="IPR026022">
    <property type="entry name" value="PhoU_dom"/>
</dbReference>
<evidence type="ECO:0000256" key="1">
    <source>
        <dbReference type="ARBA" id="ARBA00004651"/>
    </source>
</evidence>
<feature type="transmembrane region" description="Helical" evidence="6">
    <location>
        <begin position="249"/>
        <end position="269"/>
    </location>
</feature>
<gene>
    <name evidence="8" type="ORF">EBB54_03755</name>
</gene>
<dbReference type="InterPro" id="IPR038078">
    <property type="entry name" value="PhoU-like_sf"/>
</dbReference>
<dbReference type="InterPro" id="IPR003841">
    <property type="entry name" value="Na/Pi_transpt"/>
</dbReference>
<dbReference type="Proteomes" id="UP000274920">
    <property type="component" value="Unassembled WGS sequence"/>
</dbReference>
<feature type="transmembrane region" description="Helical" evidence="6">
    <location>
        <begin position="289"/>
        <end position="311"/>
    </location>
</feature>
<proteinExistence type="predicted"/>
<evidence type="ECO:0000256" key="3">
    <source>
        <dbReference type="ARBA" id="ARBA00022692"/>
    </source>
</evidence>
<feature type="domain" description="PhoU" evidence="7">
    <location>
        <begin position="456"/>
        <end position="537"/>
    </location>
</feature>